<evidence type="ECO:0000256" key="1">
    <source>
        <dbReference type="ARBA" id="ARBA00004259"/>
    </source>
</evidence>
<keyword evidence="6" id="KW-0653">Protein transport</keyword>
<evidence type="ECO:0000256" key="3">
    <source>
        <dbReference type="ARBA" id="ARBA00022448"/>
    </source>
</evidence>
<dbReference type="PROSITE" id="PS50082">
    <property type="entry name" value="WD_REPEATS_2"/>
    <property type="match status" value="1"/>
</dbReference>
<feature type="region of interest" description="Disordered" evidence="9">
    <location>
        <begin position="378"/>
        <end position="405"/>
    </location>
</feature>
<reference evidence="10 11" key="1">
    <citation type="submission" date="2017-03" db="EMBL/GenBank/DDBJ databases">
        <title>An alternative strategy for trypanosome survival in the mammalian bloodstream revealed through genome and transcriptome analysis of the ubiquitous bovine parasite Trypanosoma (Megatrypanum) theileri.</title>
        <authorList>
            <person name="Kelly S."/>
            <person name="Ivens A."/>
            <person name="Mott A."/>
            <person name="O'Neill E."/>
            <person name="Emms D."/>
            <person name="Macleod O."/>
            <person name="Voorheis P."/>
            <person name="Matthews J."/>
            <person name="Matthews K."/>
            <person name="Carrington M."/>
        </authorList>
    </citation>
    <scope>NUCLEOTIDE SEQUENCE [LARGE SCALE GENOMIC DNA]</scope>
    <source>
        <strain evidence="10">Edinburgh</strain>
    </source>
</reference>
<dbReference type="GO" id="GO:0015031">
    <property type="term" value="P:protein transport"/>
    <property type="evidence" value="ECO:0007669"/>
    <property type="project" value="UniProtKB-KW"/>
</dbReference>
<dbReference type="Pfam" id="PF00400">
    <property type="entry name" value="WD40"/>
    <property type="match status" value="1"/>
</dbReference>
<keyword evidence="3" id="KW-0813">Transport</keyword>
<dbReference type="RefSeq" id="XP_028887714.1">
    <property type="nucleotide sequence ID" value="XM_029021206.1"/>
</dbReference>
<dbReference type="GO" id="GO:0005198">
    <property type="term" value="F:structural molecule activity"/>
    <property type="evidence" value="ECO:0007669"/>
    <property type="project" value="InterPro"/>
</dbReference>
<keyword evidence="5" id="KW-0677">Repeat</keyword>
<dbReference type="SMART" id="SM00320">
    <property type="entry name" value="WD40"/>
    <property type="match status" value="4"/>
</dbReference>
<keyword evidence="7" id="KW-0539">Nucleus</keyword>
<evidence type="ECO:0000313" key="11">
    <source>
        <dbReference type="Proteomes" id="UP000192257"/>
    </source>
</evidence>
<dbReference type="InterPro" id="IPR036322">
    <property type="entry name" value="WD40_repeat_dom_sf"/>
</dbReference>
<dbReference type="GO" id="GO:1904263">
    <property type="term" value="P:positive regulation of TORC1 signaling"/>
    <property type="evidence" value="ECO:0007669"/>
    <property type="project" value="TreeGrafter"/>
</dbReference>
<evidence type="ECO:0000256" key="6">
    <source>
        <dbReference type="ARBA" id="ARBA00022927"/>
    </source>
</evidence>
<sequence length="433" mass="47111">MNSVSHDSTALPMTLVHTPSTLPNRNSAGTLINGSCVPTSSTGCCSSNFMRPLFHFTAHDTVIIAMEHNNHGKLLAISTSKNEVFVMSTRNMPVEEALLTDEEHLKWDPASSILLIEHLRYPCTCLAWAPWQYGMYLACVCRGKQVRFYRQAHGHWSLDDVLTVPDCISASFSLHFTMACACAKGKVMIFAQVIENEGNVWSPVSTYSQEDKDTSSNPLENRNRSIKGYTCCEWDETGTLLVVGDEEGVFRVLNVTGNGKNIGAVAYVSEPFSGRGRCLRQVSWSPGAGRSFLVLAAVFSYQVSLFFFKRPPLGGGVQTSAGDQLILMAKATVSMEEVTQLSWNTNGTRFITAHTDGAVSVWSVNVSYQRNQQVPLTDVVRGGGGGGGGVSSGANKKNGNTTNSGMPWLEEALTLVTSIRKVSVVHPYHGARQ</sequence>
<dbReference type="GeneID" id="39980986"/>
<accession>A0A1X0P9T6</accession>
<dbReference type="AlphaFoldDB" id="A0A1X0P9T6"/>
<dbReference type="GO" id="GO:0034198">
    <property type="term" value="P:cellular response to amino acid starvation"/>
    <property type="evidence" value="ECO:0007669"/>
    <property type="project" value="TreeGrafter"/>
</dbReference>
<keyword evidence="4 8" id="KW-0853">WD repeat</keyword>
<comment type="caution">
    <text evidence="10">The sequence shown here is derived from an EMBL/GenBank/DDBJ whole genome shotgun (WGS) entry which is preliminary data.</text>
</comment>
<name>A0A1X0P9T6_9TRYP</name>
<dbReference type="GO" id="GO:0031080">
    <property type="term" value="C:nuclear pore outer ring"/>
    <property type="evidence" value="ECO:0007669"/>
    <property type="project" value="TreeGrafter"/>
</dbReference>
<gene>
    <name evidence="10" type="ORF">TM35_000015250</name>
</gene>
<dbReference type="OrthoDB" id="5566198at2759"/>
<evidence type="ECO:0000256" key="8">
    <source>
        <dbReference type="PROSITE-ProRule" id="PRU00221"/>
    </source>
</evidence>
<evidence type="ECO:0000256" key="4">
    <source>
        <dbReference type="ARBA" id="ARBA00022574"/>
    </source>
</evidence>
<feature type="repeat" description="WD" evidence="8">
    <location>
        <begin position="331"/>
        <end position="365"/>
    </location>
</feature>
<dbReference type="SUPFAM" id="SSF50978">
    <property type="entry name" value="WD40 repeat-like"/>
    <property type="match status" value="1"/>
</dbReference>
<organism evidence="10 11">
    <name type="scientific">Trypanosoma theileri</name>
    <dbReference type="NCBI Taxonomy" id="67003"/>
    <lineage>
        <taxon>Eukaryota</taxon>
        <taxon>Discoba</taxon>
        <taxon>Euglenozoa</taxon>
        <taxon>Kinetoplastea</taxon>
        <taxon>Metakinetoplastina</taxon>
        <taxon>Trypanosomatida</taxon>
        <taxon>Trypanosomatidae</taxon>
        <taxon>Trypanosoma</taxon>
    </lineage>
</organism>
<dbReference type="PANTHER" id="PTHR11024">
    <property type="entry name" value="NUCLEAR PORE COMPLEX PROTEIN SEC13 / SEH1 FAMILY MEMBER"/>
    <property type="match status" value="1"/>
</dbReference>
<comment type="similarity">
    <text evidence="2">Belongs to the WD repeat SEC13 family.</text>
</comment>
<dbReference type="VEuPathDB" id="TriTrypDB:TM35_000015250"/>
<evidence type="ECO:0000313" key="10">
    <source>
        <dbReference type="EMBL" id="ORC93648.1"/>
    </source>
</evidence>
<dbReference type="EMBL" id="NBCO01000001">
    <property type="protein sequence ID" value="ORC93648.1"/>
    <property type="molecule type" value="Genomic_DNA"/>
</dbReference>
<evidence type="ECO:0000256" key="2">
    <source>
        <dbReference type="ARBA" id="ARBA00010102"/>
    </source>
</evidence>
<dbReference type="PANTHER" id="PTHR11024:SF3">
    <property type="entry name" value="NUCLEOPORIN SEH1"/>
    <property type="match status" value="1"/>
</dbReference>
<dbReference type="InterPro" id="IPR037363">
    <property type="entry name" value="Sec13/Seh1_fam"/>
</dbReference>
<protein>
    <submittedName>
        <fullName evidence="10">Uncharacterized protein</fullName>
    </submittedName>
</protein>
<dbReference type="InterPro" id="IPR001680">
    <property type="entry name" value="WD40_rpt"/>
</dbReference>
<dbReference type="Proteomes" id="UP000192257">
    <property type="component" value="Unassembled WGS sequence"/>
</dbReference>
<dbReference type="Gene3D" id="2.130.10.10">
    <property type="entry name" value="YVTN repeat-like/Quinoprotein amine dehydrogenase"/>
    <property type="match status" value="1"/>
</dbReference>
<evidence type="ECO:0000256" key="7">
    <source>
        <dbReference type="ARBA" id="ARBA00023242"/>
    </source>
</evidence>
<feature type="compositionally biased region" description="Polar residues" evidence="9">
    <location>
        <begin position="392"/>
        <end position="405"/>
    </location>
</feature>
<keyword evidence="11" id="KW-1185">Reference proteome</keyword>
<evidence type="ECO:0000256" key="9">
    <source>
        <dbReference type="SAM" id="MobiDB-lite"/>
    </source>
</evidence>
<feature type="compositionally biased region" description="Gly residues" evidence="9">
    <location>
        <begin position="381"/>
        <end position="391"/>
    </location>
</feature>
<dbReference type="GO" id="GO:0035859">
    <property type="term" value="C:Seh1-associated complex"/>
    <property type="evidence" value="ECO:0007669"/>
    <property type="project" value="TreeGrafter"/>
</dbReference>
<proteinExistence type="inferred from homology"/>
<dbReference type="InterPro" id="IPR015943">
    <property type="entry name" value="WD40/YVTN_repeat-like_dom_sf"/>
</dbReference>
<comment type="subcellular location">
    <subcellularLocation>
        <location evidence="1">Nucleus envelope</location>
    </subcellularLocation>
</comment>
<evidence type="ECO:0000256" key="5">
    <source>
        <dbReference type="ARBA" id="ARBA00022737"/>
    </source>
</evidence>